<dbReference type="InterPro" id="IPR018580">
    <property type="entry name" value="Uncharacterised_YfhO"/>
</dbReference>
<keyword evidence="1" id="KW-0812">Transmembrane</keyword>
<proteinExistence type="predicted"/>
<name>A0ABU4WKU1_9FIRM</name>
<dbReference type="PANTHER" id="PTHR38454">
    <property type="entry name" value="INTEGRAL MEMBRANE PROTEIN-RELATED"/>
    <property type="match status" value="1"/>
</dbReference>
<feature type="transmembrane region" description="Helical" evidence="1">
    <location>
        <begin position="208"/>
        <end position="227"/>
    </location>
</feature>
<evidence type="ECO:0000313" key="2">
    <source>
        <dbReference type="EMBL" id="MDX8416398.1"/>
    </source>
</evidence>
<feature type="transmembrane region" description="Helical" evidence="1">
    <location>
        <begin position="7"/>
        <end position="27"/>
    </location>
</feature>
<feature type="transmembrane region" description="Helical" evidence="1">
    <location>
        <begin position="329"/>
        <end position="349"/>
    </location>
</feature>
<keyword evidence="1" id="KW-1133">Transmembrane helix</keyword>
<accession>A0ABU4WKU1</accession>
<dbReference type="PANTHER" id="PTHR38454:SF1">
    <property type="entry name" value="INTEGRAL MEMBRANE PROTEIN"/>
    <property type="match status" value="1"/>
</dbReference>
<reference evidence="2 3" key="1">
    <citation type="submission" date="2022-03" db="EMBL/GenBank/DDBJ databases">
        <title>Novel taxa within the pig intestine.</title>
        <authorList>
            <person name="Wylensek D."/>
            <person name="Bishof K."/>
            <person name="Afrizal A."/>
            <person name="Clavel T."/>
        </authorList>
    </citation>
    <scope>NUCLEOTIDE SEQUENCE [LARGE SCALE GENOMIC DNA]</scope>
    <source>
        <strain evidence="2 3">Cla-KB-P134</strain>
    </source>
</reference>
<gene>
    <name evidence="2" type="ORF">MOZ64_00865</name>
</gene>
<feature type="transmembrane region" description="Helical" evidence="1">
    <location>
        <begin position="174"/>
        <end position="196"/>
    </location>
</feature>
<organism evidence="2 3">
    <name type="scientific">Absicoccus intestinalis</name>
    <dbReference type="NCBI Taxonomy" id="2926319"/>
    <lineage>
        <taxon>Bacteria</taxon>
        <taxon>Bacillati</taxon>
        <taxon>Bacillota</taxon>
        <taxon>Erysipelotrichia</taxon>
        <taxon>Erysipelotrichales</taxon>
        <taxon>Erysipelotrichaceae</taxon>
        <taxon>Absicoccus</taxon>
    </lineage>
</organism>
<dbReference type="Pfam" id="PF09586">
    <property type="entry name" value="YfhO"/>
    <property type="match status" value="1"/>
</dbReference>
<feature type="transmembrane region" description="Helical" evidence="1">
    <location>
        <begin position="121"/>
        <end position="139"/>
    </location>
</feature>
<comment type="caution">
    <text evidence="2">The sequence shown here is derived from an EMBL/GenBank/DDBJ whole genome shotgun (WGS) entry which is preliminary data.</text>
</comment>
<evidence type="ECO:0000256" key="1">
    <source>
        <dbReference type="SAM" id="Phobius"/>
    </source>
</evidence>
<feature type="transmembrane region" description="Helical" evidence="1">
    <location>
        <begin position="728"/>
        <end position="749"/>
    </location>
</feature>
<keyword evidence="1" id="KW-0472">Membrane</keyword>
<dbReference type="RefSeq" id="WP_320324733.1">
    <property type="nucleotide sequence ID" value="NZ_JALBUS010000001.1"/>
</dbReference>
<feature type="transmembrane region" description="Helical" evidence="1">
    <location>
        <begin position="278"/>
        <end position="296"/>
    </location>
</feature>
<dbReference type="Proteomes" id="UP001285244">
    <property type="component" value="Unassembled WGS sequence"/>
</dbReference>
<evidence type="ECO:0000313" key="3">
    <source>
        <dbReference type="Proteomes" id="UP001285244"/>
    </source>
</evidence>
<sequence length="757" mass="87980">MKRKIHLTILVIVPILLIGCLSHGYWFGSRVDWLNQHIVFPDYYRHMVWKYHTLWPEYYPHLQAGSNAFAFSYYGFMRPDVLLSILLPQVSMATILIVYMVGLIDLGAISCYRWLCDKGYPSNWCFWSAFFYIFSTAVIFQSHRQIMFVNFLPFLFLALHAIDQENWHPLTLWLVLIVFHSYFFSMAAFIVCFLTIRIEKKQWKCTPFLFAIGISAILWLPSLLYIIENKRTGPSPSLIQLFLPDGRMKSLFYDPYGCGLTMMAWIAIITHTKQEKKVYAWIVVVCMLFPLASYILNGFLYARVKILIVFLPWICLLLVDVFEQHIDIWMWPLIVLPIFFQTQPVWLMLDTYFCVCLLKRNKGRWLYLSVPLIAVLCTNTPSTFVSPQTYQKITQNIQVPAGRTAYFSHSYRTVNRIYDLQAPRLSAYSSTYNKRYNHFFYDVMKNPMVAKHRTGMMDAPNRFFEQMMGIQNIVTKGPLPAGYHWIDTQKGHRIGQNKNVLPLAYVTHTTMNQKMYDHLPWIQRLDTLIERPLVSNSQPTPYTSKIQLAATLPNQNMHSKHTTIKTIDIPTIKNKQIVIIDFKVKPKDPTKTTTITINGIKNRLSSIHSPYYNHNTHFVYILSQNHRNGHVSIQLSKGNYQLQDIQIHVRTANFQPQIQKVTSLPLKDHEVYAGHVQLNQKGYLITSLAYQNGYTCRVDGKIVQPKLVNTAFVGIPLSKGTHTIRISYHAPGFHAGLCISSISLLIYILRRKIYALH</sequence>
<protein>
    <submittedName>
        <fullName evidence="2">YfhO family protein</fullName>
    </submittedName>
</protein>
<dbReference type="PROSITE" id="PS51257">
    <property type="entry name" value="PROKAR_LIPOPROTEIN"/>
    <property type="match status" value="1"/>
</dbReference>
<dbReference type="EMBL" id="JALBUS010000001">
    <property type="protein sequence ID" value="MDX8416398.1"/>
    <property type="molecule type" value="Genomic_DNA"/>
</dbReference>
<keyword evidence="3" id="KW-1185">Reference proteome</keyword>
<feature type="transmembrane region" description="Helical" evidence="1">
    <location>
        <begin position="302"/>
        <end position="322"/>
    </location>
</feature>